<evidence type="ECO:0000313" key="2">
    <source>
        <dbReference type="Proteomes" id="UP000215223"/>
    </source>
</evidence>
<dbReference type="OrthoDB" id="3619529at2"/>
<dbReference type="EMBL" id="NMQT01000103">
    <property type="protein sequence ID" value="OXM50186.1"/>
    <property type="molecule type" value="Genomic_DNA"/>
</dbReference>
<protein>
    <submittedName>
        <fullName evidence="1">Uncharacterized protein</fullName>
    </submittedName>
</protein>
<accession>A0A229RU75</accession>
<comment type="caution">
    <text evidence="1">The sequence shown here is derived from an EMBL/GenBank/DDBJ whole genome shotgun (WGS) entry which is preliminary data.</text>
</comment>
<gene>
    <name evidence="1" type="ORF">CFP71_29025</name>
</gene>
<organism evidence="1 2">
    <name type="scientific">Amycolatopsis thailandensis</name>
    <dbReference type="NCBI Taxonomy" id="589330"/>
    <lineage>
        <taxon>Bacteria</taxon>
        <taxon>Bacillati</taxon>
        <taxon>Actinomycetota</taxon>
        <taxon>Actinomycetes</taxon>
        <taxon>Pseudonocardiales</taxon>
        <taxon>Pseudonocardiaceae</taxon>
        <taxon>Amycolatopsis</taxon>
    </lineage>
</organism>
<name>A0A229RU75_9PSEU</name>
<proteinExistence type="predicted"/>
<dbReference type="Proteomes" id="UP000215223">
    <property type="component" value="Unassembled WGS sequence"/>
</dbReference>
<sequence>MSTLTTVADWTITASEDTALFAHAVGDGYWAPRVWNGHGFGIAAADLAAFDKALGEIMKMPLYWQARARRSDSGAGDPAIWSEPRYEPDDDFVYVNGPCRSAGSTPGYRPVSTFDIDLVHLRGLRVRIAAYRSAAGARSGAGAE</sequence>
<reference evidence="1 2" key="1">
    <citation type="submission" date="2017-07" db="EMBL/GenBank/DDBJ databases">
        <title>Amycolatopsis thailandensis Genome sequencing and assembly.</title>
        <authorList>
            <person name="Kaur N."/>
            <person name="Mayilraj S."/>
        </authorList>
    </citation>
    <scope>NUCLEOTIDE SEQUENCE [LARGE SCALE GENOMIC DNA]</scope>
    <source>
        <strain evidence="1 2">JCM 16380</strain>
    </source>
</reference>
<evidence type="ECO:0000313" key="1">
    <source>
        <dbReference type="EMBL" id="OXM50186.1"/>
    </source>
</evidence>
<dbReference type="RefSeq" id="WP_093937132.1">
    <property type="nucleotide sequence ID" value="NZ_NMQT01000103.1"/>
</dbReference>
<keyword evidence="2" id="KW-1185">Reference proteome</keyword>
<dbReference type="AlphaFoldDB" id="A0A229RU75"/>